<name>A0A6A7AGF9_9PLEO</name>
<dbReference type="Proteomes" id="UP000799424">
    <property type="component" value="Unassembled WGS sequence"/>
</dbReference>
<dbReference type="EMBL" id="MU006217">
    <property type="protein sequence ID" value="KAF2832213.1"/>
    <property type="molecule type" value="Genomic_DNA"/>
</dbReference>
<organism evidence="2 3">
    <name type="scientific">Ophiobolus disseminans</name>
    <dbReference type="NCBI Taxonomy" id="1469910"/>
    <lineage>
        <taxon>Eukaryota</taxon>
        <taxon>Fungi</taxon>
        <taxon>Dikarya</taxon>
        <taxon>Ascomycota</taxon>
        <taxon>Pezizomycotina</taxon>
        <taxon>Dothideomycetes</taxon>
        <taxon>Pleosporomycetidae</taxon>
        <taxon>Pleosporales</taxon>
        <taxon>Pleosporineae</taxon>
        <taxon>Phaeosphaeriaceae</taxon>
        <taxon>Ophiobolus</taxon>
    </lineage>
</organism>
<dbReference type="AlphaFoldDB" id="A0A6A7AGF9"/>
<reference evidence="2" key="1">
    <citation type="journal article" date="2020" name="Stud. Mycol.">
        <title>101 Dothideomycetes genomes: a test case for predicting lifestyles and emergence of pathogens.</title>
        <authorList>
            <person name="Haridas S."/>
            <person name="Albert R."/>
            <person name="Binder M."/>
            <person name="Bloem J."/>
            <person name="Labutti K."/>
            <person name="Salamov A."/>
            <person name="Andreopoulos B."/>
            <person name="Baker S."/>
            <person name="Barry K."/>
            <person name="Bills G."/>
            <person name="Bluhm B."/>
            <person name="Cannon C."/>
            <person name="Castanera R."/>
            <person name="Culley D."/>
            <person name="Daum C."/>
            <person name="Ezra D."/>
            <person name="Gonzalez J."/>
            <person name="Henrissat B."/>
            <person name="Kuo A."/>
            <person name="Liang C."/>
            <person name="Lipzen A."/>
            <person name="Lutzoni F."/>
            <person name="Magnuson J."/>
            <person name="Mondo S."/>
            <person name="Nolan M."/>
            <person name="Ohm R."/>
            <person name="Pangilinan J."/>
            <person name="Park H.-J."/>
            <person name="Ramirez L."/>
            <person name="Alfaro M."/>
            <person name="Sun H."/>
            <person name="Tritt A."/>
            <person name="Yoshinaga Y."/>
            <person name="Zwiers L.-H."/>
            <person name="Turgeon B."/>
            <person name="Goodwin S."/>
            <person name="Spatafora J."/>
            <person name="Crous P."/>
            <person name="Grigoriev I."/>
        </authorList>
    </citation>
    <scope>NUCLEOTIDE SEQUENCE</scope>
    <source>
        <strain evidence="2">CBS 113818</strain>
    </source>
</reference>
<evidence type="ECO:0000313" key="3">
    <source>
        <dbReference type="Proteomes" id="UP000799424"/>
    </source>
</evidence>
<sequence>MDMVDNGIEIPSIDPKQPDTRVQDNEDIVWARPQGRNSGARETILTRLSPLHGAYPEKNIWFVDVEGIVVTTTGFVAIPYQIGIVNLEDPSRRLNALIKYPGFPILRSLAEGIVKSRAATTKGRPIQTLLSYLRTVYKNDSYQGLTMDEIQSKPASIGFDETTALVVNWGDKRCDHYSPGRILRGQSQ</sequence>
<accession>A0A6A7AGF9</accession>
<feature type="region of interest" description="Disordered" evidence="1">
    <location>
        <begin position="1"/>
        <end position="21"/>
    </location>
</feature>
<keyword evidence="3" id="KW-1185">Reference proteome</keyword>
<proteinExistence type="predicted"/>
<evidence type="ECO:0000313" key="2">
    <source>
        <dbReference type="EMBL" id="KAF2832213.1"/>
    </source>
</evidence>
<protein>
    <submittedName>
        <fullName evidence="2">Uncharacterized protein</fullName>
    </submittedName>
</protein>
<evidence type="ECO:0000256" key="1">
    <source>
        <dbReference type="SAM" id="MobiDB-lite"/>
    </source>
</evidence>
<gene>
    <name evidence="2" type="ORF">CC86DRAFT_377417</name>
</gene>